<dbReference type="Proteomes" id="UP000298663">
    <property type="component" value="Unassembled WGS sequence"/>
</dbReference>
<protein>
    <submittedName>
        <fullName evidence="1">Uncharacterized protein</fullName>
    </submittedName>
</protein>
<name>A0A4U5PJN8_STECR</name>
<sequence length="125" mass="13906">MPLQKAVGGAAWKRSKHLYGVAELKAHLIEAERALGVLNSDIRTLKNTIRPEMMPNLPAFEKDVAVMMKSIECLLGRVRVARRQNCGLKGFLGSVDLTEVRHVSVLTQESLFEGFRLFDPESSGK</sequence>
<dbReference type="EMBL" id="AZBU02000002">
    <property type="protein sequence ID" value="TKR96696.1"/>
    <property type="molecule type" value="Genomic_DNA"/>
</dbReference>
<gene>
    <name evidence="1" type="ORF">L596_010679</name>
</gene>
<proteinExistence type="predicted"/>
<evidence type="ECO:0000313" key="1">
    <source>
        <dbReference type="EMBL" id="TKR96696.1"/>
    </source>
</evidence>
<reference evidence="1 2" key="2">
    <citation type="journal article" date="2019" name="G3 (Bethesda)">
        <title>Hybrid Assembly of the Genome of the Entomopathogenic Nematode Steinernema carpocapsae Identifies the X-Chromosome.</title>
        <authorList>
            <person name="Serra L."/>
            <person name="Macchietto M."/>
            <person name="Macias-Munoz A."/>
            <person name="McGill C.J."/>
            <person name="Rodriguez I.M."/>
            <person name="Rodriguez B."/>
            <person name="Murad R."/>
            <person name="Mortazavi A."/>
        </authorList>
    </citation>
    <scope>NUCLEOTIDE SEQUENCE [LARGE SCALE GENOMIC DNA]</scope>
    <source>
        <strain evidence="1 2">ALL</strain>
    </source>
</reference>
<accession>A0A4U5PJN8</accession>
<dbReference type="AlphaFoldDB" id="A0A4U5PJN8"/>
<reference evidence="1 2" key="1">
    <citation type="journal article" date="2015" name="Genome Biol.">
        <title>Comparative genomics of Steinernema reveals deeply conserved gene regulatory networks.</title>
        <authorList>
            <person name="Dillman A.R."/>
            <person name="Macchietto M."/>
            <person name="Porter C.F."/>
            <person name="Rogers A."/>
            <person name="Williams B."/>
            <person name="Antoshechkin I."/>
            <person name="Lee M.M."/>
            <person name="Goodwin Z."/>
            <person name="Lu X."/>
            <person name="Lewis E.E."/>
            <person name="Goodrich-Blair H."/>
            <person name="Stock S.P."/>
            <person name="Adams B.J."/>
            <person name="Sternberg P.W."/>
            <person name="Mortazavi A."/>
        </authorList>
    </citation>
    <scope>NUCLEOTIDE SEQUENCE [LARGE SCALE GENOMIC DNA]</scope>
    <source>
        <strain evidence="1 2">ALL</strain>
    </source>
</reference>
<evidence type="ECO:0000313" key="2">
    <source>
        <dbReference type="Proteomes" id="UP000298663"/>
    </source>
</evidence>
<comment type="caution">
    <text evidence="1">The sequence shown here is derived from an EMBL/GenBank/DDBJ whole genome shotgun (WGS) entry which is preliminary data.</text>
</comment>
<organism evidence="1 2">
    <name type="scientific">Steinernema carpocapsae</name>
    <name type="common">Entomopathogenic nematode</name>
    <dbReference type="NCBI Taxonomy" id="34508"/>
    <lineage>
        <taxon>Eukaryota</taxon>
        <taxon>Metazoa</taxon>
        <taxon>Ecdysozoa</taxon>
        <taxon>Nematoda</taxon>
        <taxon>Chromadorea</taxon>
        <taxon>Rhabditida</taxon>
        <taxon>Tylenchina</taxon>
        <taxon>Panagrolaimomorpha</taxon>
        <taxon>Strongyloidoidea</taxon>
        <taxon>Steinernematidae</taxon>
        <taxon>Steinernema</taxon>
    </lineage>
</organism>
<keyword evidence="2" id="KW-1185">Reference proteome</keyword>